<dbReference type="Proteomes" id="UP000245639">
    <property type="component" value="Unassembled WGS sequence"/>
</dbReference>
<reference evidence="3 4" key="1">
    <citation type="submission" date="2018-04" db="EMBL/GenBank/DDBJ databases">
        <title>Genomic Encyclopedia of Type Strains, Phase IV (KMG-IV): sequencing the most valuable type-strain genomes for metagenomic binning, comparative biology and taxonomic classification.</title>
        <authorList>
            <person name="Goeker M."/>
        </authorList>
    </citation>
    <scope>NUCLEOTIDE SEQUENCE [LARGE SCALE GENOMIC DNA]</scope>
    <source>
        <strain evidence="3 4">DSM 45771</strain>
    </source>
</reference>
<gene>
    <name evidence="3" type="ORF">C8D89_101433</name>
</gene>
<evidence type="ECO:0000256" key="1">
    <source>
        <dbReference type="ARBA" id="ARBA00022723"/>
    </source>
</evidence>
<dbReference type="RefSeq" id="WP_116706396.1">
    <property type="nucleotide sequence ID" value="NZ_QEKW01000001.1"/>
</dbReference>
<keyword evidence="4" id="KW-1185">Reference proteome</keyword>
<dbReference type="AlphaFoldDB" id="A0A2U1FQW0"/>
<evidence type="ECO:0000313" key="3">
    <source>
        <dbReference type="EMBL" id="PVZ14568.1"/>
    </source>
</evidence>
<dbReference type="NCBIfam" id="TIGR03793">
    <property type="entry name" value="leader_NHLP"/>
    <property type="match status" value="1"/>
</dbReference>
<feature type="domain" description="Nitrile hydratase alpha/Thiocyanate hydrolase gamma" evidence="2">
    <location>
        <begin position="21"/>
        <end position="82"/>
    </location>
</feature>
<evidence type="ECO:0000313" key="4">
    <source>
        <dbReference type="Proteomes" id="UP000245639"/>
    </source>
</evidence>
<name>A0A2U1FQW0_9PSEU</name>
<dbReference type="InterPro" id="IPR036648">
    <property type="entry name" value="CN_Hdrase_a/SCN_Hdrase_g_sf"/>
</dbReference>
<dbReference type="Pfam" id="PF02979">
    <property type="entry name" value="NHase_alpha"/>
    <property type="match status" value="1"/>
</dbReference>
<sequence length="105" mass="11474">MPNHESRQHLELALARRAQADPAFREELRRDPRSAVAREAGADLPEGLTVHVRQDTAAELHLVLPAMPPDEGRLSETDLAGLRGGAAQRADCQWMPYATGRPATS</sequence>
<dbReference type="SUPFAM" id="SSF56209">
    <property type="entry name" value="Nitrile hydratase alpha chain"/>
    <property type="match status" value="1"/>
</dbReference>
<dbReference type="GO" id="GO:0003824">
    <property type="term" value="F:catalytic activity"/>
    <property type="evidence" value="ECO:0007669"/>
    <property type="project" value="InterPro"/>
</dbReference>
<keyword evidence="1" id="KW-0479">Metal-binding</keyword>
<accession>A0A2U1FQW0</accession>
<dbReference type="Gene3D" id="3.90.330.10">
    <property type="entry name" value="Nitrile hydratase alpha /Thiocyanate hydrolase gamma"/>
    <property type="match status" value="1"/>
</dbReference>
<comment type="caution">
    <text evidence="3">The sequence shown here is derived from an EMBL/GenBank/DDBJ whole genome shotgun (WGS) entry which is preliminary data.</text>
</comment>
<dbReference type="InterPro" id="IPR022513">
    <property type="entry name" value="TOMM_pelo"/>
</dbReference>
<organism evidence="3 4">
    <name type="scientific">Actinomycetospora cinnamomea</name>
    <dbReference type="NCBI Taxonomy" id="663609"/>
    <lineage>
        <taxon>Bacteria</taxon>
        <taxon>Bacillati</taxon>
        <taxon>Actinomycetota</taxon>
        <taxon>Actinomycetes</taxon>
        <taxon>Pseudonocardiales</taxon>
        <taxon>Pseudonocardiaceae</taxon>
        <taxon>Actinomycetospora</taxon>
    </lineage>
</organism>
<proteinExistence type="predicted"/>
<evidence type="ECO:0000259" key="2">
    <source>
        <dbReference type="Pfam" id="PF02979"/>
    </source>
</evidence>
<dbReference type="OrthoDB" id="528553at2"/>
<protein>
    <submittedName>
        <fullName evidence="3">Putative ribosomally synthesized peptide</fullName>
    </submittedName>
</protein>
<dbReference type="GO" id="GO:0046914">
    <property type="term" value="F:transition metal ion binding"/>
    <property type="evidence" value="ECO:0007669"/>
    <property type="project" value="InterPro"/>
</dbReference>
<dbReference type="InterPro" id="IPR004232">
    <property type="entry name" value="CN_Hdrtase_a/SCN_Hdrlase_g"/>
</dbReference>
<dbReference type="EMBL" id="QEKW01000001">
    <property type="protein sequence ID" value="PVZ14568.1"/>
    <property type="molecule type" value="Genomic_DNA"/>
</dbReference>